<dbReference type="AlphaFoldDB" id="A0A7J3SJA1"/>
<accession>A0A7J3SJA1</accession>
<dbReference type="InterPro" id="IPR038437">
    <property type="entry name" value="GINS_Psf3_sf"/>
</dbReference>
<dbReference type="EMBL" id="DTLS01000019">
    <property type="protein sequence ID" value="HGZ59670.1"/>
    <property type="molecule type" value="Genomic_DNA"/>
</dbReference>
<evidence type="ECO:0000313" key="1">
    <source>
        <dbReference type="EMBL" id="HGZ59670.1"/>
    </source>
</evidence>
<sequence length="182" mass="21256">MFEEMALLKEAFERSAVKVIITVENASIKLPNGGIANVKKGDEIEVPRWMANLLDEKGIAKRKWNEVQLQELSKIDYKTRTVKSPREVESLPSNFYWIWTEYLEHLEKVIKSTPDPNYIYERKRVSEFLNRIMSRRIAILIDAILTSGVEMPSLLSKVTPEELVLLEKFQGDFKEWKEILNI</sequence>
<organism evidence="1">
    <name type="scientific">Fervidicoccus fontis</name>
    <dbReference type="NCBI Taxonomy" id="683846"/>
    <lineage>
        <taxon>Archaea</taxon>
        <taxon>Thermoproteota</taxon>
        <taxon>Thermoprotei</taxon>
        <taxon>Fervidicoccales</taxon>
        <taxon>Fervidicoccaceae</taxon>
        <taxon>Fervidicoccus</taxon>
    </lineage>
</organism>
<name>A0A7J3SJA1_9CREN</name>
<evidence type="ECO:0008006" key="2">
    <source>
        <dbReference type="Google" id="ProtNLM"/>
    </source>
</evidence>
<proteinExistence type="predicted"/>
<gene>
    <name evidence="1" type="ORF">ENW83_00460</name>
</gene>
<comment type="caution">
    <text evidence="1">The sequence shown here is derived from an EMBL/GenBank/DDBJ whole genome shotgun (WGS) entry which is preliminary data.</text>
</comment>
<dbReference type="Gene3D" id="1.20.58.2050">
    <property type="match status" value="1"/>
</dbReference>
<reference evidence="1" key="1">
    <citation type="journal article" date="2020" name="mSystems">
        <title>Genome- and Community-Level Interaction Insights into Carbon Utilization and Element Cycling Functions of Hydrothermarchaeota in Hydrothermal Sediment.</title>
        <authorList>
            <person name="Zhou Z."/>
            <person name="Liu Y."/>
            <person name="Xu W."/>
            <person name="Pan J."/>
            <person name="Luo Z.H."/>
            <person name="Li M."/>
        </authorList>
    </citation>
    <scope>NUCLEOTIDE SEQUENCE [LARGE SCALE GENOMIC DNA]</scope>
    <source>
        <strain evidence="1">SpSt-885</strain>
    </source>
</reference>
<protein>
    <recommendedName>
        <fullName evidence="2">GINS subunit domain-containing protein</fullName>
    </recommendedName>
</protein>